<evidence type="ECO:0000313" key="8">
    <source>
        <dbReference type="EMBL" id="MBU3849573.1"/>
    </source>
</evidence>
<evidence type="ECO:0000259" key="7">
    <source>
        <dbReference type="Pfam" id="PF01979"/>
    </source>
</evidence>
<protein>
    <submittedName>
        <fullName evidence="8">Dihydroorotase</fullName>
    </submittedName>
</protein>
<dbReference type="AlphaFoldDB" id="A0A9E2P089"/>
<comment type="caution">
    <text evidence="8">The sequence shown here is derived from an EMBL/GenBank/DDBJ whole genome shotgun (WGS) entry which is preliminary data.</text>
</comment>
<comment type="cofactor">
    <cofactor evidence="1">
        <name>Zn(2+)</name>
        <dbReference type="ChEBI" id="CHEBI:29105"/>
    </cofactor>
</comment>
<dbReference type="GO" id="GO:0005737">
    <property type="term" value="C:cytoplasm"/>
    <property type="evidence" value="ECO:0007669"/>
    <property type="project" value="TreeGrafter"/>
</dbReference>
<dbReference type="EMBL" id="JAHLFV010000072">
    <property type="protein sequence ID" value="MBU3849573.1"/>
    <property type="molecule type" value="Genomic_DNA"/>
</dbReference>
<comment type="similarity">
    <text evidence="3">Belongs to the metallo-dependent hydrolases superfamily. DHOase family. Class I DHOase subfamily.</text>
</comment>
<dbReference type="SUPFAM" id="SSF51556">
    <property type="entry name" value="Metallo-dependent hydrolases"/>
    <property type="match status" value="1"/>
</dbReference>
<proteinExistence type="inferred from homology"/>
<dbReference type="PROSITE" id="PS00483">
    <property type="entry name" value="DIHYDROOROTASE_2"/>
    <property type="match status" value="1"/>
</dbReference>
<dbReference type="PROSITE" id="PS00482">
    <property type="entry name" value="DIHYDROOROTASE_1"/>
    <property type="match status" value="1"/>
</dbReference>
<dbReference type="GO" id="GO:0004038">
    <property type="term" value="F:allantoinase activity"/>
    <property type="evidence" value="ECO:0007669"/>
    <property type="project" value="TreeGrafter"/>
</dbReference>
<dbReference type="GO" id="GO:0006145">
    <property type="term" value="P:purine nucleobase catabolic process"/>
    <property type="evidence" value="ECO:0007669"/>
    <property type="project" value="TreeGrafter"/>
</dbReference>
<keyword evidence="6" id="KW-0665">Pyrimidine biosynthesis</keyword>
<dbReference type="GO" id="GO:0006221">
    <property type="term" value="P:pyrimidine nucleotide biosynthetic process"/>
    <property type="evidence" value="ECO:0007669"/>
    <property type="project" value="UniProtKB-KW"/>
</dbReference>
<reference evidence="8" key="1">
    <citation type="journal article" date="2021" name="PeerJ">
        <title>Extensive microbial diversity within the chicken gut microbiome revealed by metagenomics and culture.</title>
        <authorList>
            <person name="Gilroy R."/>
            <person name="Ravi A."/>
            <person name="Getino M."/>
            <person name="Pursley I."/>
            <person name="Horton D.L."/>
            <person name="Alikhan N.F."/>
            <person name="Baker D."/>
            <person name="Gharbi K."/>
            <person name="Hall N."/>
            <person name="Watson M."/>
            <person name="Adriaenssens E.M."/>
            <person name="Foster-Nyarko E."/>
            <person name="Jarju S."/>
            <person name="Secka A."/>
            <person name="Antonio M."/>
            <person name="Oren A."/>
            <person name="Chaudhuri R.R."/>
            <person name="La Ragione R."/>
            <person name="Hildebrand F."/>
            <person name="Pallen M.J."/>
        </authorList>
    </citation>
    <scope>NUCLEOTIDE SEQUENCE</scope>
    <source>
        <strain evidence="8">Gambia15-2214</strain>
    </source>
</reference>
<dbReference type="Proteomes" id="UP000823914">
    <property type="component" value="Unassembled WGS sequence"/>
</dbReference>
<reference evidence="8" key="2">
    <citation type="submission" date="2021-04" db="EMBL/GenBank/DDBJ databases">
        <authorList>
            <person name="Gilroy R."/>
        </authorList>
    </citation>
    <scope>NUCLEOTIDE SEQUENCE</scope>
    <source>
        <strain evidence="8">Gambia15-2214</strain>
    </source>
</reference>
<organism evidence="8 9">
    <name type="scientific">Candidatus Treponema excrementipullorum</name>
    <dbReference type="NCBI Taxonomy" id="2838768"/>
    <lineage>
        <taxon>Bacteria</taxon>
        <taxon>Pseudomonadati</taxon>
        <taxon>Spirochaetota</taxon>
        <taxon>Spirochaetia</taxon>
        <taxon>Spirochaetales</taxon>
        <taxon>Treponemataceae</taxon>
        <taxon>Treponema</taxon>
    </lineage>
</organism>
<dbReference type="InterPro" id="IPR006680">
    <property type="entry name" value="Amidohydro-rel"/>
</dbReference>
<dbReference type="GO" id="GO:0004151">
    <property type="term" value="F:dihydroorotase activity"/>
    <property type="evidence" value="ECO:0007669"/>
    <property type="project" value="InterPro"/>
</dbReference>
<dbReference type="InterPro" id="IPR002195">
    <property type="entry name" value="Dihydroorotase_CS"/>
</dbReference>
<evidence type="ECO:0000256" key="6">
    <source>
        <dbReference type="ARBA" id="ARBA00022975"/>
    </source>
</evidence>
<dbReference type="Gene3D" id="3.20.20.140">
    <property type="entry name" value="Metal-dependent hydrolases"/>
    <property type="match status" value="1"/>
</dbReference>
<dbReference type="SUPFAM" id="SSF51338">
    <property type="entry name" value="Composite domain of metallo-dependent hydrolases"/>
    <property type="match status" value="1"/>
</dbReference>
<comment type="function">
    <text evidence="2">Catalyzes the reversible cyclization of carbamoyl aspartate to dihydroorotate.</text>
</comment>
<dbReference type="Pfam" id="PF01979">
    <property type="entry name" value="Amidohydro_1"/>
    <property type="match status" value="1"/>
</dbReference>
<dbReference type="InterPro" id="IPR050138">
    <property type="entry name" value="DHOase/Allantoinase_Hydrolase"/>
</dbReference>
<keyword evidence="5" id="KW-0378">Hydrolase</keyword>
<evidence type="ECO:0000256" key="4">
    <source>
        <dbReference type="ARBA" id="ARBA00022723"/>
    </source>
</evidence>
<dbReference type="CDD" id="cd01317">
    <property type="entry name" value="DHOase_IIa"/>
    <property type="match status" value="1"/>
</dbReference>
<sequence length="490" mass="53608">MKNLCIFNARLVDAYKDTQGCLFVSGERIKSIVTGNFSSGEIKKIAQSIFSKEEETEFVDAKGLIIQPSFVDLHAHFRCPGQEQKEEIATAVKAAAAGGFGTLVLMPNTTPPVSSMEEAAAVCEQAQQYSMAQVIQSVSITHHFDGKTLSHLDTLPDYTASLISAESPQSSRDSLYTIPGIPLVTEDGRDVESAAVLFRAMELCGKKGIAVACHCEDMSLAAEARQFRSRARAILYEGAKDNPNSFLKNLPEEKKREAFALLEEANRILRMAEDVATKRNIDVAHEADCHLHVCHISTEGSLEALRQAKEKGYKVTCEATPHHIGFGLTASDENLVHIVNPPLRLEKDQAALFEALKDGTVDCISTDHAPHTAQDKINGAPGFSGLETAYALCNTVLIKQGILSYKEYAKLASANPAGILKLNKGPYARGLLEPGFLADFILCDPDFSWTVRGENFYSKGKYTPLEGKTLTGKVMATYFRGRCVYKFDEK</sequence>
<dbReference type="InterPro" id="IPR011059">
    <property type="entry name" value="Metal-dep_hydrolase_composite"/>
</dbReference>
<dbReference type="InterPro" id="IPR004722">
    <property type="entry name" value="DHOase"/>
</dbReference>
<evidence type="ECO:0000256" key="5">
    <source>
        <dbReference type="ARBA" id="ARBA00022801"/>
    </source>
</evidence>
<dbReference type="GO" id="GO:0046872">
    <property type="term" value="F:metal ion binding"/>
    <property type="evidence" value="ECO:0007669"/>
    <property type="project" value="UniProtKB-KW"/>
</dbReference>
<name>A0A9E2P089_9SPIR</name>
<evidence type="ECO:0000256" key="2">
    <source>
        <dbReference type="ARBA" id="ARBA00002368"/>
    </source>
</evidence>
<evidence type="ECO:0000256" key="1">
    <source>
        <dbReference type="ARBA" id="ARBA00001947"/>
    </source>
</evidence>
<dbReference type="InterPro" id="IPR032466">
    <property type="entry name" value="Metal_Hydrolase"/>
</dbReference>
<keyword evidence="4" id="KW-0479">Metal-binding</keyword>
<evidence type="ECO:0000313" key="9">
    <source>
        <dbReference type="Proteomes" id="UP000823914"/>
    </source>
</evidence>
<dbReference type="PANTHER" id="PTHR43668:SF2">
    <property type="entry name" value="ALLANTOINASE"/>
    <property type="match status" value="1"/>
</dbReference>
<dbReference type="PANTHER" id="PTHR43668">
    <property type="entry name" value="ALLANTOINASE"/>
    <property type="match status" value="1"/>
</dbReference>
<evidence type="ECO:0000256" key="3">
    <source>
        <dbReference type="ARBA" id="ARBA00010286"/>
    </source>
</evidence>
<accession>A0A9E2P089</accession>
<gene>
    <name evidence="8" type="ORF">IAA16_03310</name>
</gene>
<feature type="domain" description="Amidohydrolase-related" evidence="7">
    <location>
        <begin position="65"/>
        <end position="482"/>
    </location>
</feature>